<dbReference type="Gene3D" id="3.20.170.30">
    <property type="match status" value="1"/>
</dbReference>
<evidence type="ECO:0000313" key="2">
    <source>
        <dbReference type="Proteomes" id="UP000698059"/>
    </source>
</evidence>
<reference evidence="1 2" key="1">
    <citation type="submission" date="2021-01" db="EMBL/GenBank/DDBJ databases">
        <title>Sequencing the genomes of 1000 actinobacteria strains.</title>
        <authorList>
            <person name="Klenk H.-P."/>
        </authorList>
    </citation>
    <scope>NUCLEOTIDE SEQUENCE [LARGE SCALE GENOMIC DNA]</scope>
    <source>
        <strain evidence="1 2">DSM 46000</strain>
    </source>
</reference>
<evidence type="ECO:0000313" key="1">
    <source>
        <dbReference type="EMBL" id="MBM7477163.1"/>
    </source>
</evidence>
<dbReference type="SUPFAM" id="SSF56112">
    <property type="entry name" value="Protein kinase-like (PK-like)"/>
    <property type="match status" value="1"/>
</dbReference>
<sequence>MKIKSPRDVQDHNDGVIRPRVSESARLAKFWNELGVVPVTVKSGVENEVIAEEFLLADHVRASDLVDYWGQVLRESRESSLVDLILVEFWFSIGVAKVVDALPWPLTYSKTLLTIRQRVGLALYSHAQGVNWRRPVHFVALLRIARAYLRDAVGNQAELREDYRKEFTGRLGVSTALMSRFDEISLRDLNEAKTALRESIVQGNDDVAAHEYLTEVHCGIYDLEPNKLLLEQAIEAAEVALLAVQSVRLQHGLAELLLRSGTAPWRLQLDRIAISEARTRVRSTEPQNAEDRVRAVLLIGIADWILEVGDLALGVKHARIPFGLRVGGGFRAESLVNAANHIEGPLKGLAKARDPLVVGIAADYLILTGERLGMSRVDVLREVVSLRSDGANLSDRRSRLLCGRDQLDLAGLTNDRNLRERAVRSLAELANSDARDPSPLLILARDLENNGRFPLPIDVGTPRLSAMALRRVALGEIEGLYEEAGGRALASPDLSVQDLGGRSGVYSVADYYGLSSETFVFKSEPVELAVHERCRSGSIESHLAERGLLSSFGVSRTLATYAREDEDEAVVARHYVQGRPLSQIVHLRDLGGQIELLTQASEFLAHINNCEGISEATSVRRNLKTRDVGRWFRIVDPQRGGEYFDRWWSLVEDCEVLKKRDAHLDNWLQSDDGKIVAIDLESKGARPVGYELAQITDDHSAIDPGNWAARVAIFEAYCAVRGFTREEEASAWRGFQAGILARLVWALTAPEGVGSSVESPAGRLEIFAQTAPLDEVAVIARDVLSSWTRSRGQSRATISTKRTVGAGRVRLSKSIAYHLRHNEKLERDGGGWSSIDQVQDVLGEGVTLDEIAAVVTHRSESRFEFAAGSIRAKYGHSVPVELDFLTARPESYLYHASPWIQANHVIHDRQGISVMGRRFVHLSSDLKEAFRAGVRKGHPLVYGVPVDPGMLVLQASDHTLLSPAIAFDRLRVVPLSYVWAQVPPVASLVRLGEHE</sequence>
<dbReference type="InterPro" id="IPR011009">
    <property type="entry name" value="Kinase-like_dom_sf"/>
</dbReference>
<dbReference type="RefSeq" id="WP_205305493.1">
    <property type="nucleotide sequence ID" value="NZ_BAAAVF010000006.1"/>
</dbReference>
<dbReference type="Proteomes" id="UP000698059">
    <property type="component" value="Unassembled WGS sequence"/>
</dbReference>
<name>A0ABS2L9Q9_9CELL</name>
<dbReference type="EMBL" id="JAFBBO010000001">
    <property type="protein sequence ID" value="MBM7477163.1"/>
    <property type="molecule type" value="Genomic_DNA"/>
</dbReference>
<proteinExistence type="predicted"/>
<dbReference type="SUPFAM" id="SSF56399">
    <property type="entry name" value="ADP-ribosylation"/>
    <property type="match status" value="1"/>
</dbReference>
<organism evidence="1 2">
    <name type="scientific">Oerskovia jenensis</name>
    <dbReference type="NCBI Taxonomy" id="162169"/>
    <lineage>
        <taxon>Bacteria</taxon>
        <taxon>Bacillati</taxon>
        <taxon>Actinomycetota</taxon>
        <taxon>Actinomycetes</taxon>
        <taxon>Micrococcales</taxon>
        <taxon>Cellulomonadaceae</taxon>
        <taxon>Oerskovia</taxon>
    </lineage>
</organism>
<dbReference type="InterPro" id="IPR042081">
    <property type="entry name" value="RNA_2'-PTrans_C"/>
</dbReference>
<dbReference type="InterPro" id="IPR002745">
    <property type="entry name" value="Ptrans_KptA/Tpt1"/>
</dbReference>
<protein>
    <submittedName>
        <fullName evidence="1">RNA:NAD 2'-phosphotransferase (TPT1/KptA family)</fullName>
    </submittedName>
</protein>
<comment type="caution">
    <text evidence="1">The sequence shown here is derived from an EMBL/GenBank/DDBJ whole genome shotgun (WGS) entry which is preliminary data.</text>
</comment>
<dbReference type="Gene3D" id="1.10.10.970">
    <property type="entry name" value="RNA 2'-phosphotransferase, Tpt1/KptA family, N-terminal domain"/>
    <property type="match status" value="1"/>
</dbReference>
<dbReference type="InterPro" id="IPR042080">
    <property type="entry name" value="RNA_2'-PTrans_N"/>
</dbReference>
<dbReference type="Pfam" id="PF01885">
    <property type="entry name" value="PTS_2-RNA"/>
    <property type="match status" value="1"/>
</dbReference>
<gene>
    <name evidence="1" type="ORF">JOD49_000083</name>
</gene>
<accession>A0ABS2L9Q9</accession>
<keyword evidence="2" id="KW-1185">Reference proteome</keyword>